<proteinExistence type="predicted"/>
<dbReference type="AlphaFoldDB" id="A0AAD4T206"/>
<dbReference type="EMBL" id="JAJJMB010006117">
    <property type="protein sequence ID" value="KAI3936103.1"/>
    <property type="molecule type" value="Genomic_DNA"/>
</dbReference>
<comment type="caution">
    <text evidence="1">The sequence shown here is derived from an EMBL/GenBank/DDBJ whole genome shotgun (WGS) entry which is preliminary data.</text>
</comment>
<name>A0AAD4T206_9MAGN</name>
<evidence type="ECO:0000313" key="2">
    <source>
        <dbReference type="Proteomes" id="UP001202328"/>
    </source>
</evidence>
<gene>
    <name evidence="1" type="ORF">MKW98_015862</name>
</gene>
<organism evidence="1 2">
    <name type="scientific">Papaver atlanticum</name>
    <dbReference type="NCBI Taxonomy" id="357466"/>
    <lineage>
        <taxon>Eukaryota</taxon>
        <taxon>Viridiplantae</taxon>
        <taxon>Streptophyta</taxon>
        <taxon>Embryophyta</taxon>
        <taxon>Tracheophyta</taxon>
        <taxon>Spermatophyta</taxon>
        <taxon>Magnoliopsida</taxon>
        <taxon>Ranunculales</taxon>
        <taxon>Papaveraceae</taxon>
        <taxon>Papaveroideae</taxon>
        <taxon>Papaver</taxon>
    </lineage>
</organism>
<keyword evidence="2" id="KW-1185">Reference proteome</keyword>
<evidence type="ECO:0000313" key="1">
    <source>
        <dbReference type="EMBL" id="KAI3936103.1"/>
    </source>
</evidence>
<accession>A0AAD4T206</accession>
<reference evidence="1" key="1">
    <citation type="submission" date="2022-04" db="EMBL/GenBank/DDBJ databases">
        <title>A functionally conserved STORR gene fusion in Papaver species that diverged 16.8 million years ago.</title>
        <authorList>
            <person name="Catania T."/>
        </authorList>
    </citation>
    <scope>NUCLEOTIDE SEQUENCE</scope>
    <source>
        <strain evidence="1">S-188037</strain>
    </source>
</reference>
<protein>
    <submittedName>
        <fullName evidence="1">Uncharacterized protein</fullName>
    </submittedName>
</protein>
<dbReference type="Proteomes" id="UP001202328">
    <property type="component" value="Unassembled WGS sequence"/>
</dbReference>
<sequence length="86" mass="9991">MLFRVQLSRIKKKSSNCYTQHGAIKNINVLQQIGNLRIFLENDIAREVMFVLSLQVPHCKIQDTIYQCICLAPTQAEDDNTNRLRQ</sequence>